<name>A0AAV3RBZ4_LITER</name>
<organism evidence="1 2">
    <name type="scientific">Lithospermum erythrorhizon</name>
    <name type="common">Purple gromwell</name>
    <name type="synonym">Lithospermum officinale var. erythrorhizon</name>
    <dbReference type="NCBI Taxonomy" id="34254"/>
    <lineage>
        <taxon>Eukaryota</taxon>
        <taxon>Viridiplantae</taxon>
        <taxon>Streptophyta</taxon>
        <taxon>Embryophyta</taxon>
        <taxon>Tracheophyta</taxon>
        <taxon>Spermatophyta</taxon>
        <taxon>Magnoliopsida</taxon>
        <taxon>eudicotyledons</taxon>
        <taxon>Gunneridae</taxon>
        <taxon>Pentapetalae</taxon>
        <taxon>asterids</taxon>
        <taxon>lamiids</taxon>
        <taxon>Boraginales</taxon>
        <taxon>Boraginaceae</taxon>
        <taxon>Boraginoideae</taxon>
        <taxon>Lithospermeae</taxon>
        <taxon>Lithospermum</taxon>
    </lineage>
</organism>
<gene>
    <name evidence="1" type="ORF">LIER_26549</name>
</gene>
<dbReference type="AlphaFoldDB" id="A0AAV3RBZ4"/>
<keyword evidence="2" id="KW-1185">Reference proteome</keyword>
<accession>A0AAV3RBZ4</accession>
<comment type="caution">
    <text evidence="1">The sequence shown here is derived from an EMBL/GenBank/DDBJ whole genome shotgun (WGS) entry which is preliminary data.</text>
</comment>
<protein>
    <submittedName>
        <fullName evidence="1">Uncharacterized protein</fullName>
    </submittedName>
</protein>
<dbReference type="EMBL" id="BAABME010008288">
    <property type="protein sequence ID" value="GAA0172798.1"/>
    <property type="molecule type" value="Genomic_DNA"/>
</dbReference>
<proteinExistence type="predicted"/>
<evidence type="ECO:0000313" key="1">
    <source>
        <dbReference type="EMBL" id="GAA0172798.1"/>
    </source>
</evidence>
<reference evidence="1 2" key="1">
    <citation type="submission" date="2024-01" db="EMBL/GenBank/DDBJ databases">
        <title>The complete chloroplast genome sequence of Lithospermum erythrorhizon: insights into the phylogenetic relationship among Boraginaceae species and the maternal lineages of purple gromwells.</title>
        <authorList>
            <person name="Okada T."/>
            <person name="Watanabe K."/>
        </authorList>
    </citation>
    <scope>NUCLEOTIDE SEQUENCE [LARGE SCALE GENOMIC DNA]</scope>
</reference>
<dbReference type="Proteomes" id="UP001454036">
    <property type="component" value="Unassembled WGS sequence"/>
</dbReference>
<evidence type="ECO:0000313" key="2">
    <source>
        <dbReference type="Proteomes" id="UP001454036"/>
    </source>
</evidence>
<sequence>MAPLSHLSGPVPLFGASGDLEVMAPEKTRLNWQQVDMWVIIDGGGNKGGSVDAMMKMVVTAVRVMKVVGW</sequence>